<reference evidence="2" key="1">
    <citation type="submission" date="2020-07" db="EMBL/GenBank/DDBJ databases">
        <title>Multicomponent nature underlies the extraordinary mechanical properties of spider dragline silk.</title>
        <authorList>
            <person name="Kono N."/>
            <person name="Nakamura H."/>
            <person name="Mori M."/>
            <person name="Yoshida Y."/>
            <person name="Ohtoshi R."/>
            <person name="Malay A.D."/>
            <person name="Moran D.A.P."/>
            <person name="Tomita M."/>
            <person name="Numata K."/>
            <person name="Arakawa K."/>
        </authorList>
    </citation>
    <scope>NUCLEOTIDE SEQUENCE</scope>
</reference>
<feature type="region of interest" description="Disordered" evidence="1">
    <location>
        <begin position="1"/>
        <end position="40"/>
    </location>
</feature>
<name>A0A8X6GAF9_TRICU</name>
<sequence length="134" mass="15667">MPLKTRLRVSDVYSDSDRDSDNESINEEPPPRLLKPQNHQQKHAVRLMALSVPLSYQKIFTLRWNKRKISRCSHVGVYAVIRTRTGKRIEMRKCYLLTAMDMILENDEEEHQLIKSEKLTMKENALKATMAQLA</sequence>
<protein>
    <submittedName>
        <fullName evidence="2">Uncharacterized protein</fullName>
    </submittedName>
</protein>
<evidence type="ECO:0000313" key="2">
    <source>
        <dbReference type="EMBL" id="GFQ97919.1"/>
    </source>
</evidence>
<organism evidence="2 3">
    <name type="scientific">Trichonephila clavata</name>
    <name type="common">Joro spider</name>
    <name type="synonym">Nephila clavata</name>
    <dbReference type="NCBI Taxonomy" id="2740835"/>
    <lineage>
        <taxon>Eukaryota</taxon>
        <taxon>Metazoa</taxon>
        <taxon>Ecdysozoa</taxon>
        <taxon>Arthropoda</taxon>
        <taxon>Chelicerata</taxon>
        <taxon>Arachnida</taxon>
        <taxon>Araneae</taxon>
        <taxon>Araneomorphae</taxon>
        <taxon>Entelegynae</taxon>
        <taxon>Araneoidea</taxon>
        <taxon>Nephilidae</taxon>
        <taxon>Trichonephila</taxon>
    </lineage>
</organism>
<dbReference type="Proteomes" id="UP000887116">
    <property type="component" value="Unassembled WGS sequence"/>
</dbReference>
<gene>
    <name evidence="2" type="ORF">TNCT_558411</name>
</gene>
<dbReference type="EMBL" id="BMAO01024809">
    <property type="protein sequence ID" value="GFQ97919.1"/>
    <property type="molecule type" value="Genomic_DNA"/>
</dbReference>
<proteinExistence type="predicted"/>
<comment type="caution">
    <text evidence="2">The sequence shown here is derived from an EMBL/GenBank/DDBJ whole genome shotgun (WGS) entry which is preliminary data.</text>
</comment>
<dbReference type="AlphaFoldDB" id="A0A8X6GAF9"/>
<accession>A0A8X6GAF9</accession>
<evidence type="ECO:0000313" key="3">
    <source>
        <dbReference type="Proteomes" id="UP000887116"/>
    </source>
</evidence>
<keyword evidence="3" id="KW-1185">Reference proteome</keyword>
<evidence type="ECO:0000256" key="1">
    <source>
        <dbReference type="SAM" id="MobiDB-lite"/>
    </source>
</evidence>